<reference evidence="4" key="1">
    <citation type="submission" date="2021-06" db="EMBL/GenBank/DDBJ databases">
        <authorList>
            <person name="Kallberg Y."/>
            <person name="Tangrot J."/>
            <person name="Rosling A."/>
        </authorList>
    </citation>
    <scope>NUCLEOTIDE SEQUENCE</scope>
    <source>
        <strain evidence="4">IA702</strain>
    </source>
</reference>
<evidence type="ECO:0000313" key="4">
    <source>
        <dbReference type="EMBL" id="CAG8654780.1"/>
    </source>
</evidence>
<feature type="domain" description="Galactose oxidase-like Early set" evidence="3">
    <location>
        <begin position="391"/>
        <end position="477"/>
    </location>
</feature>
<dbReference type="InterPro" id="IPR011043">
    <property type="entry name" value="Gal_Oxase/kelch_b-propeller"/>
</dbReference>
<keyword evidence="5" id="KW-1185">Reference proteome</keyword>
<keyword evidence="1" id="KW-0732">Signal</keyword>
<dbReference type="OrthoDB" id="2019572at2759"/>
<dbReference type="Gene3D" id="2.130.10.80">
    <property type="entry name" value="Galactose oxidase/kelch, beta-propeller"/>
    <property type="match status" value="1"/>
</dbReference>
<dbReference type="CDD" id="cd02851">
    <property type="entry name" value="E_set_GO_C"/>
    <property type="match status" value="1"/>
</dbReference>
<dbReference type="SUPFAM" id="SSF81296">
    <property type="entry name" value="E set domains"/>
    <property type="match status" value="1"/>
</dbReference>
<feature type="non-terminal residue" evidence="4">
    <location>
        <position position="489"/>
    </location>
</feature>
<proteinExistence type="predicted"/>
<dbReference type="EMBL" id="CAJVPJ010004699">
    <property type="protein sequence ID" value="CAG8654780.1"/>
    <property type="molecule type" value="Genomic_DNA"/>
</dbReference>
<dbReference type="Gene3D" id="2.60.40.10">
    <property type="entry name" value="Immunoglobulins"/>
    <property type="match status" value="1"/>
</dbReference>
<accession>A0A9N9DXK0</accession>
<evidence type="ECO:0000313" key="5">
    <source>
        <dbReference type="Proteomes" id="UP000789572"/>
    </source>
</evidence>
<dbReference type="SUPFAM" id="SSF50965">
    <property type="entry name" value="Galactose oxidase, central domain"/>
    <property type="match status" value="1"/>
</dbReference>
<comment type="caution">
    <text evidence="4">The sequence shown here is derived from an EMBL/GenBank/DDBJ whole genome shotgun (WGS) entry which is preliminary data.</text>
</comment>
<dbReference type="Proteomes" id="UP000789572">
    <property type="component" value="Unassembled WGS sequence"/>
</dbReference>
<evidence type="ECO:0000256" key="1">
    <source>
        <dbReference type="ARBA" id="ARBA00022729"/>
    </source>
</evidence>
<dbReference type="Pfam" id="PF07250">
    <property type="entry name" value="Glyoxal_oxid_N"/>
    <property type="match status" value="1"/>
</dbReference>
<sequence length="489" mass="54329">ERNREAILPDGKTGWSTQYSLTENTFRTLKLTSDTFCSAGAFLANGTLVETAGGDGMHLTGAGYRKIRLFTPCEDDSCIWNEIPDTMLNARWYNTMATLPDGNVFIVGGSTRSVALNTKEVNNPTFEIYPRSREQIPLQFLIDTLPNNLYPQVHVLPDREDTIFLFANKQSILFNYETRETIAVLPDIPGPPRSYPLTGTSVLLPLSYRNNYKPEILICGGSPKRVTKAKASNSCGRIDLSKDKPTWDMDDFGGIGRIMPDSVILPNGQVVFINGAKRGFAGYVKDKGTRFVNSDPVFTPVLYDPAKEKGNRWRTLAPSTIARMYHSTATLIYDGSIFVSGSNPQPNFNPNSLFPTEYRAEKFYPPYFTSSTPRLTITSLLGEDTLSYSGVPIKINYDQTLTVNIKTSDPEPEIFASLIHFGFVTHSTSMGQRFVELNVVDIEPTGNENEFTIKIESPPNAYVIAPGPSYLFLMNKGRVCDEAVHVLLG</sequence>
<dbReference type="InterPro" id="IPR013783">
    <property type="entry name" value="Ig-like_fold"/>
</dbReference>
<protein>
    <submittedName>
        <fullName evidence="4">3444_t:CDS:1</fullName>
    </submittedName>
</protein>
<evidence type="ECO:0000259" key="3">
    <source>
        <dbReference type="Pfam" id="PF09118"/>
    </source>
</evidence>
<name>A0A9N9DXK0_9GLOM</name>
<dbReference type="InterPro" id="IPR014756">
    <property type="entry name" value="Ig_E-set"/>
</dbReference>
<dbReference type="PANTHER" id="PTHR32208">
    <property type="entry name" value="SECRETED PROTEIN-RELATED"/>
    <property type="match status" value="1"/>
</dbReference>
<dbReference type="Pfam" id="PF09118">
    <property type="entry name" value="GO-like_E_set"/>
    <property type="match status" value="1"/>
</dbReference>
<gene>
    <name evidence="4" type="ORF">POCULU_LOCUS10142</name>
</gene>
<dbReference type="InterPro" id="IPR037293">
    <property type="entry name" value="Gal_Oxidase_central_sf"/>
</dbReference>
<organism evidence="4 5">
    <name type="scientific">Paraglomus occultum</name>
    <dbReference type="NCBI Taxonomy" id="144539"/>
    <lineage>
        <taxon>Eukaryota</taxon>
        <taxon>Fungi</taxon>
        <taxon>Fungi incertae sedis</taxon>
        <taxon>Mucoromycota</taxon>
        <taxon>Glomeromycotina</taxon>
        <taxon>Glomeromycetes</taxon>
        <taxon>Paraglomerales</taxon>
        <taxon>Paraglomeraceae</taxon>
        <taxon>Paraglomus</taxon>
    </lineage>
</organism>
<dbReference type="InterPro" id="IPR009880">
    <property type="entry name" value="Glyoxal_oxidase_N"/>
</dbReference>
<dbReference type="PANTHER" id="PTHR32208:SF21">
    <property type="entry name" value="LOW QUALITY PROTEIN: ALDEHYDE OXIDASE GLOX-LIKE"/>
    <property type="match status" value="1"/>
</dbReference>
<dbReference type="InterPro" id="IPR015202">
    <property type="entry name" value="GO-like_E_set"/>
</dbReference>
<dbReference type="AlphaFoldDB" id="A0A9N9DXK0"/>
<evidence type="ECO:0000259" key="2">
    <source>
        <dbReference type="Pfam" id="PF07250"/>
    </source>
</evidence>
<feature type="domain" description="Glyoxal oxidase N-terminal" evidence="2">
    <location>
        <begin position="14"/>
        <end position="367"/>
    </location>
</feature>